<name>A0A0A9BME8_ARUDO</name>
<reference evidence="1" key="1">
    <citation type="submission" date="2014-09" db="EMBL/GenBank/DDBJ databases">
        <authorList>
            <person name="Magalhaes I.L.F."/>
            <person name="Oliveira U."/>
            <person name="Santos F.R."/>
            <person name="Vidigal T.H.D.A."/>
            <person name="Brescovit A.D."/>
            <person name="Santos A.J."/>
        </authorList>
    </citation>
    <scope>NUCLEOTIDE SEQUENCE</scope>
    <source>
        <tissue evidence="1">Shoot tissue taken approximately 20 cm above the soil surface</tissue>
    </source>
</reference>
<dbReference type="AlphaFoldDB" id="A0A0A9BME8"/>
<protein>
    <submittedName>
        <fullName evidence="1">Uncharacterized protein</fullName>
    </submittedName>
</protein>
<evidence type="ECO:0000313" key="1">
    <source>
        <dbReference type="EMBL" id="JAD64541.1"/>
    </source>
</evidence>
<proteinExistence type="predicted"/>
<organism evidence="1">
    <name type="scientific">Arundo donax</name>
    <name type="common">Giant reed</name>
    <name type="synonym">Donax arundinaceus</name>
    <dbReference type="NCBI Taxonomy" id="35708"/>
    <lineage>
        <taxon>Eukaryota</taxon>
        <taxon>Viridiplantae</taxon>
        <taxon>Streptophyta</taxon>
        <taxon>Embryophyta</taxon>
        <taxon>Tracheophyta</taxon>
        <taxon>Spermatophyta</taxon>
        <taxon>Magnoliopsida</taxon>
        <taxon>Liliopsida</taxon>
        <taxon>Poales</taxon>
        <taxon>Poaceae</taxon>
        <taxon>PACMAD clade</taxon>
        <taxon>Arundinoideae</taxon>
        <taxon>Arundineae</taxon>
        <taxon>Arundo</taxon>
    </lineage>
</organism>
<accession>A0A0A9BME8</accession>
<sequence>MTCPRSLYKITNNISFNFHSSS</sequence>
<reference evidence="1" key="2">
    <citation type="journal article" date="2015" name="Data Brief">
        <title>Shoot transcriptome of the giant reed, Arundo donax.</title>
        <authorList>
            <person name="Barrero R.A."/>
            <person name="Guerrero F.D."/>
            <person name="Moolhuijzen P."/>
            <person name="Goolsby J.A."/>
            <person name="Tidwell J."/>
            <person name="Bellgard S.E."/>
            <person name="Bellgard M.I."/>
        </authorList>
    </citation>
    <scope>NUCLEOTIDE SEQUENCE</scope>
    <source>
        <tissue evidence="1">Shoot tissue taken approximately 20 cm above the soil surface</tissue>
    </source>
</reference>
<dbReference type="EMBL" id="GBRH01233354">
    <property type="protein sequence ID" value="JAD64541.1"/>
    <property type="molecule type" value="Transcribed_RNA"/>
</dbReference>